<dbReference type="InterPro" id="IPR011639">
    <property type="entry name" value="MethylTrfase_TaqI-like_dom"/>
</dbReference>
<dbReference type="PIRSF" id="PIRSF037236">
    <property type="entry name" value="Ade-sp_methyltransferase_TaqI"/>
    <property type="match status" value="1"/>
</dbReference>
<dbReference type="AlphaFoldDB" id="A0A0A2WSC0"/>
<dbReference type="CDD" id="cd02440">
    <property type="entry name" value="AdoMet_MTases"/>
    <property type="match status" value="1"/>
</dbReference>
<keyword evidence="11" id="KW-1185">Reference proteome</keyword>
<dbReference type="GO" id="GO:0032259">
    <property type="term" value="P:methylation"/>
    <property type="evidence" value="ECO:0007669"/>
    <property type="project" value="UniProtKB-KW"/>
</dbReference>
<evidence type="ECO:0000259" key="9">
    <source>
        <dbReference type="Pfam" id="PF12950"/>
    </source>
</evidence>
<evidence type="ECO:0000256" key="7">
    <source>
        <dbReference type="ARBA" id="ARBA00047942"/>
    </source>
</evidence>
<dbReference type="InterPro" id="IPR023135">
    <property type="entry name" value="N6_DNA_MeTrfase_TaqI_C"/>
</dbReference>
<dbReference type="Gene3D" id="3.40.50.150">
    <property type="entry name" value="Vaccinia Virus protein VP39"/>
    <property type="match status" value="1"/>
</dbReference>
<dbReference type="Pfam" id="PF07669">
    <property type="entry name" value="Eco57I"/>
    <property type="match status" value="1"/>
</dbReference>
<keyword evidence="3" id="KW-0808">Transferase</keyword>
<accession>A0A0A2WSC0</accession>
<dbReference type="Gene3D" id="3.90.220.10">
    <property type="entry name" value="Adenine-n6-DNA-methyltransferase Taqi, Chain A, domain 2"/>
    <property type="match status" value="1"/>
</dbReference>
<sequence length="406" mass="46054">MLFPPPLPPSPTPESLGRVETPKELVRFMVGLSRAPKGGRVLEPACADGPFLRAFREAHGTDYAFYGVEIDPKALDLPPWAEGIVGDFLLWEPREGFDLVLGNPPYGIVGEASKYPIHALKEVKGLYKARLSTWRGKYNLYGAFLEKGVRLLKPGGVLVYVVPASFLVLDEFKELRAFLAREGETEVYYVGRVFPGKKVAAVVVRFFKAEAPSRAGRLRLYDLPQLTERPREVLEKPWRGEMVRFETPDLLLWERSGMPLGEAFEIRFAARSPEWRSHPLTRTEPGEGLVPVLTGRNLQPGRIDYETPYSGLYFPLARAREVKPFYGLPHLVVGHTRTHVQVVAAWDERGYPWREEFHLLPKTEVDPEALVAYLNGAEVQEKLKALYRHLAKHLTREMLARIPLPR</sequence>
<proteinExistence type="predicted"/>
<dbReference type="SUPFAM" id="SSF53335">
    <property type="entry name" value="S-adenosyl-L-methionine-dependent methyltransferases"/>
    <property type="match status" value="1"/>
</dbReference>
<evidence type="ECO:0000256" key="2">
    <source>
        <dbReference type="ARBA" id="ARBA00022603"/>
    </source>
</evidence>
<dbReference type="GO" id="GO:0009007">
    <property type="term" value="F:site-specific DNA-methyltransferase (adenine-specific) activity"/>
    <property type="evidence" value="ECO:0007669"/>
    <property type="project" value="UniProtKB-EC"/>
</dbReference>
<dbReference type="PRINTS" id="PR00507">
    <property type="entry name" value="N12N6MTFRASE"/>
</dbReference>
<dbReference type="GO" id="GO:0003677">
    <property type="term" value="F:DNA binding"/>
    <property type="evidence" value="ECO:0007669"/>
    <property type="project" value="UniProtKB-KW"/>
</dbReference>
<comment type="catalytic activity">
    <reaction evidence="7">
        <text>a 2'-deoxyadenosine in DNA + S-adenosyl-L-methionine = an N(6)-methyl-2'-deoxyadenosine in DNA + S-adenosyl-L-homocysteine + H(+)</text>
        <dbReference type="Rhea" id="RHEA:15197"/>
        <dbReference type="Rhea" id="RHEA-COMP:12418"/>
        <dbReference type="Rhea" id="RHEA-COMP:12419"/>
        <dbReference type="ChEBI" id="CHEBI:15378"/>
        <dbReference type="ChEBI" id="CHEBI:57856"/>
        <dbReference type="ChEBI" id="CHEBI:59789"/>
        <dbReference type="ChEBI" id="CHEBI:90615"/>
        <dbReference type="ChEBI" id="CHEBI:90616"/>
        <dbReference type="EC" id="2.1.1.72"/>
    </reaction>
</comment>
<dbReference type="EMBL" id="JPSL02000038">
    <property type="protein sequence ID" value="KGQ22698.1"/>
    <property type="molecule type" value="Genomic_DNA"/>
</dbReference>
<comment type="caution">
    <text evidence="10">The sequence shown here is derived from an EMBL/GenBank/DDBJ whole genome shotgun (WGS) entry which is preliminary data.</text>
</comment>
<dbReference type="PROSITE" id="PS00092">
    <property type="entry name" value="N6_MTASE"/>
    <property type="match status" value="1"/>
</dbReference>
<evidence type="ECO:0000256" key="1">
    <source>
        <dbReference type="ARBA" id="ARBA00011900"/>
    </source>
</evidence>
<dbReference type="EC" id="2.1.1.72" evidence="1"/>
<dbReference type="PANTHER" id="PTHR33841">
    <property type="entry name" value="DNA METHYLTRANSFERASE YEEA-RELATED"/>
    <property type="match status" value="1"/>
</dbReference>
<gene>
    <name evidence="10" type="ORF">THFILI_05160</name>
</gene>
<dbReference type="InterPro" id="IPR021188">
    <property type="entry name" value="N6_DNA_MeTrfase_TaqI"/>
</dbReference>
<evidence type="ECO:0000256" key="3">
    <source>
        <dbReference type="ARBA" id="ARBA00022679"/>
    </source>
</evidence>
<reference evidence="10 11" key="1">
    <citation type="journal article" date="2015" name="Genome Announc.">
        <title>Draft Genome Sequence of the Thermophile Thermus filiformis ATCC 43280, Producer of Carotenoid-(Di)glucoside-Branched Fatty Acid (Di)esters and Source of Hyperthermostable Enzymes of Biotechnological Interest.</title>
        <authorList>
            <person name="Mandelli F."/>
            <person name="Oliveira Ramires B."/>
            <person name="Couger M.B."/>
            <person name="Paixao D.A."/>
            <person name="Camilo C.M."/>
            <person name="Polikarpov I."/>
            <person name="Prade R."/>
            <person name="Riano-Pachon D.M."/>
            <person name="Squina F.M."/>
        </authorList>
    </citation>
    <scope>NUCLEOTIDE SEQUENCE [LARGE SCALE GENOMIC DNA]</scope>
    <source>
        <strain evidence="10 11">ATCC 43280</strain>
    </source>
</reference>
<dbReference type="OrthoDB" id="9814572at2"/>
<evidence type="ECO:0000256" key="6">
    <source>
        <dbReference type="ARBA" id="ARBA00023125"/>
    </source>
</evidence>
<dbReference type="InterPro" id="IPR029063">
    <property type="entry name" value="SAM-dependent_MTases_sf"/>
</dbReference>
<keyword evidence="5" id="KW-0680">Restriction system</keyword>
<keyword evidence="6" id="KW-0238">DNA-binding</keyword>
<evidence type="ECO:0000256" key="4">
    <source>
        <dbReference type="ARBA" id="ARBA00022691"/>
    </source>
</evidence>
<dbReference type="InterPro" id="IPR002052">
    <property type="entry name" value="DNA_methylase_N6_adenine_CS"/>
</dbReference>
<feature type="domain" description="Type II methyltransferase M.TaqI-like" evidence="8">
    <location>
        <begin position="91"/>
        <end position="182"/>
    </location>
</feature>
<protein>
    <recommendedName>
        <fullName evidence="1">site-specific DNA-methyltransferase (adenine-specific)</fullName>
        <ecNumber evidence="1">2.1.1.72</ecNumber>
    </recommendedName>
</protein>
<dbReference type="SUPFAM" id="SSF116734">
    <property type="entry name" value="DNA methylase specificity domain"/>
    <property type="match status" value="1"/>
</dbReference>
<dbReference type="Pfam" id="PF12950">
    <property type="entry name" value="TaqI_C"/>
    <property type="match status" value="1"/>
</dbReference>
<evidence type="ECO:0000313" key="11">
    <source>
        <dbReference type="Proteomes" id="UP000030364"/>
    </source>
</evidence>
<evidence type="ECO:0000256" key="5">
    <source>
        <dbReference type="ARBA" id="ARBA00022747"/>
    </source>
</evidence>
<dbReference type="RefSeq" id="WP_038061602.1">
    <property type="nucleotide sequence ID" value="NZ_JPSL02000038.1"/>
</dbReference>
<dbReference type="STRING" id="276.THFILI_05160"/>
<dbReference type="InterPro" id="IPR050953">
    <property type="entry name" value="N4_N6_ade-DNA_methylase"/>
</dbReference>
<keyword evidence="2" id="KW-0489">Methyltransferase</keyword>
<dbReference type="REBASE" id="114536">
    <property type="entry name" value="M.Tfi43280ORF5160P"/>
</dbReference>
<dbReference type="InterPro" id="IPR025931">
    <property type="entry name" value="TaqI_C"/>
</dbReference>
<dbReference type="GO" id="GO:0009307">
    <property type="term" value="P:DNA restriction-modification system"/>
    <property type="evidence" value="ECO:0007669"/>
    <property type="project" value="UniProtKB-KW"/>
</dbReference>
<evidence type="ECO:0000259" key="8">
    <source>
        <dbReference type="Pfam" id="PF07669"/>
    </source>
</evidence>
<keyword evidence="4" id="KW-0949">S-adenosyl-L-methionine</keyword>
<name>A0A0A2WSC0_THEFI</name>
<dbReference type="PANTHER" id="PTHR33841:SF6">
    <property type="entry name" value="TYPE II METHYLTRANSFERASE M.HINDII"/>
    <property type="match status" value="1"/>
</dbReference>
<organism evidence="10 11">
    <name type="scientific">Thermus filiformis</name>
    <dbReference type="NCBI Taxonomy" id="276"/>
    <lineage>
        <taxon>Bacteria</taxon>
        <taxon>Thermotogati</taxon>
        <taxon>Deinococcota</taxon>
        <taxon>Deinococci</taxon>
        <taxon>Thermales</taxon>
        <taxon>Thermaceae</taxon>
        <taxon>Thermus</taxon>
    </lineage>
</organism>
<dbReference type="Proteomes" id="UP000030364">
    <property type="component" value="Unassembled WGS sequence"/>
</dbReference>
<evidence type="ECO:0000313" key="10">
    <source>
        <dbReference type="EMBL" id="KGQ22698.1"/>
    </source>
</evidence>
<dbReference type="PATRIC" id="fig|276.5.peg.465"/>
<feature type="domain" description="TaqI-like C-terminal specificity" evidence="9">
    <location>
        <begin position="291"/>
        <end position="404"/>
    </location>
</feature>